<protein>
    <submittedName>
        <fullName evidence="1">Uncharacterized protein</fullName>
    </submittedName>
</protein>
<dbReference type="EMBL" id="CAKJVE010000001">
    <property type="protein sequence ID" value="CAG9701522.1"/>
    <property type="molecule type" value="Genomic_DNA"/>
</dbReference>
<dbReference type="RefSeq" id="WP_210888166.1">
    <property type="nucleotide sequence ID" value="NZ_CAKJVE010000001.1"/>
</dbReference>
<organism evidence="1 3">
    <name type="scientific">Clostridium neonatale</name>
    <dbReference type="NCBI Taxonomy" id="137838"/>
    <lineage>
        <taxon>Bacteria</taxon>
        <taxon>Bacillati</taxon>
        <taxon>Bacillota</taxon>
        <taxon>Clostridia</taxon>
        <taxon>Eubacteriales</taxon>
        <taxon>Clostridiaceae</taxon>
        <taxon>Clostridium</taxon>
    </lineage>
</organism>
<reference evidence="1" key="1">
    <citation type="submission" date="2021-10" db="EMBL/GenBank/DDBJ databases">
        <authorList>
            <person name="Mesa V."/>
        </authorList>
    </citation>
    <scope>NUCLEOTIDE SEQUENCE</scope>
    <source>
        <strain evidence="1">CC3_PB</strain>
    </source>
</reference>
<dbReference type="Pfam" id="PF22091">
    <property type="entry name" value="DUF6941"/>
    <property type="match status" value="1"/>
</dbReference>
<reference evidence="2" key="2">
    <citation type="submission" date="2022-10" db="EMBL/GenBank/DDBJ databases">
        <authorList>
            <person name="Aires J."/>
            <person name="Mesa V."/>
        </authorList>
    </citation>
    <scope>NUCLEOTIDE SEQUENCE</scope>
    <source>
        <strain evidence="2">Clostridium neonatale JD116</strain>
    </source>
</reference>
<name>A0AA86JLQ3_9CLOT</name>
<dbReference type="Proteomes" id="UP000789738">
    <property type="component" value="Unassembled WGS sequence"/>
</dbReference>
<accession>A0AA86JLQ3</accession>
<proteinExistence type="predicted"/>
<gene>
    <name evidence="2" type="ORF">CNEO2_1190002</name>
    <name evidence="1" type="ORF">CNEO_10056</name>
</gene>
<sequence>MARITTFVYCENVENGNTPTGPKNNIIGPMNAIRPMFIPGTFSFSIFASILGVDLKAPHTFRIEFSSETKAILDTGNAQLPSQSLEPDLPESERGFMINMDFRNVVFEKEGEYVSKVYFDDKLLGEYPIYVKAIKNV</sequence>
<dbReference type="AlphaFoldDB" id="A0AA86JLQ3"/>
<dbReference type="Proteomes" id="UP001189143">
    <property type="component" value="Unassembled WGS sequence"/>
</dbReference>
<evidence type="ECO:0000313" key="3">
    <source>
        <dbReference type="Proteomes" id="UP000789738"/>
    </source>
</evidence>
<evidence type="ECO:0000313" key="1">
    <source>
        <dbReference type="EMBL" id="CAG9701522.1"/>
    </source>
</evidence>
<comment type="caution">
    <text evidence="1">The sequence shown here is derived from an EMBL/GenBank/DDBJ whole genome shotgun (WGS) entry which is preliminary data.</text>
</comment>
<dbReference type="InterPro" id="IPR054221">
    <property type="entry name" value="DUF6941"/>
</dbReference>
<evidence type="ECO:0000313" key="2">
    <source>
        <dbReference type="EMBL" id="CAI3540272.1"/>
    </source>
</evidence>
<dbReference type="EMBL" id="CAMTCP010000021">
    <property type="protein sequence ID" value="CAI3540272.1"/>
    <property type="molecule type" value="Genomic_DNA"/>
</dbReference>